<accession>A0A9X1TD50</accession>
<sequence>MNKLLGYFELKIEEDVIPIKIGCYTLEKFCESFGLGLSQIGDVFERKLVGEKEIEIPKEPVKFLATILFHGSNYCAKLSGSGNEYSIEQAYEWVDEIGFNSDQSVKVLTSFYAAIMNGGTPIKEVPEGKSKKKAPDMADLQG</sequence>
<proteinExistence type="predicted"/>
<dbReference type="AlphaFoldDB" id="A0A9X1TD50"/>
<name>A0A9X1TD50_9BACT</name>
<gene>
    <name evidence="1" type="ORF">LXM26_00410</name>
</gene>
<evidence type="ECO:0000313" key="1">
    <source>
        <dbReference type="EMBL" id="MCF0059935.1"/>
    </source>
</evidence>
<dbReference type="RefSeq" id="WP_234652236.1">
    <property type="nucleotide sequence ID" value="NZ_CP094997.1"/>
</dbReference>
<evidence type="ECO:0000313" key="2">
    <source>
        <dbReference type="Proteomes" id="UP001139000"/>
    </source>
</evidence>
<dbReference type="Proteomes" id="UP001139000">
    <property type="component" value="Unassembled WGS sequence"/>
</dbReference>
<organism evidence="1 2">
    <name type="scientific">Dyadobacter chenwenxiniae</name>
    <dbReference type="NCBI Taxonomy" id="2906456"/>
    <lineage>
        <taxon>Bacteria</taxon>
        <taxon>Pseudomonadati</taxon>
        <taxon>Bacteroidota</taxon>
        <taxon>Cytophagia</taxon>
        <taxon>Cytophagales</taxon>
        <taxon>Spirosomataceae</taxon>
        <taxon>Dyadobacter</taxon>
    </lineage>
</organism>
<reference evidence="1" key="1">
    <citation type="submission" date="2021-12" db="EMBL/GenBank/DDBJ databases">
        <title>Novel species in genus Dyadobacter.</title>
        <authorList>
            <person name="Ma C."/>
        </authorList>
    </citation>
    <scope>NUCLEOTIDE SEQUENCE</scope>
    <source>
        <strain evidence="1">LJ419</strain>
    </source>
</reference>
<keyword evidence="2" id="KW-1185">Reference proteome</keyword>
<dbReference type="EMBL" id="JAJTTC010000001">
    <property type="protein sequence ID" value="MCF0059935.1"/>
    <property type="molecule type" value="Genomic_DNA"/>
</dbReference>
<comment type="caution">
    <text evidence="1">The sequence shown here is derived from an EMBL/GenBank/DDBJ whole genome shotgun (WGS) entry which is preliminary data.</text>
</comment>
<protein>
    <submittedName>
        <fullName evidence="1">Uncharacterized protein</fullName>
    </submittedName>
</protein>